<organism evidence="2">
    <name type="scientific">Fundidesulfovibrio putealis</name>
    <dbReference type="NCBI Taxonomy" id="270496"/>
    <lineage>
        <taxon>Bacteria</taxon>
        <taxon>Pseudomonadati</taxon>
        <taxon>Thermodesulfobacteriota</taxon>
        <taxon>Desulfovibrionia</taxon>
        <taxon>Desulfovibrionales</taxon>
        <taxon>Desulfovibrionaceae</taxon>
        <taxon>Fundidesulfovibrio</taxon>
    </lineage>
</organism>
<proteinExistence type="predicted"/>
<protein>
    <submittedName>
        <fullName evidence="2">Class I SAM-dependent methyltransferase</fullName>
    </submittedName>
</protein>
<dbReference type="Pfam" id="PF13649">
    <property type="entry name" value="Methyltransf_25"/>
    <property type="match status" value="1"/>
</dbReference>
<accession>A0A7C3W8W4</accession>
<dbReference type="InterPro" id="IPR041698">
    <property type="entry name" value="Methyltransf_25"/>
</dbReference>
<comment type="caution">
    <text evidence="2">The sequence shown here is derived from an EMBL/GenBank/DDBJ whole genome shotgun (WGS) entry which is preliminary data.</text>
</comment>
<dbReference type="SUPFAM" id="SSF53335">
    <property type="entry name" value="S-adenosyl-L-methionine-dependent methyltransferases"/>
    <property type="match status" value="1"/>
</dbReference>
<evidence type="ECO:0000313" key="2">
    <source>
        <dbReference type="EMBL" id="HGG92101.1"/>
    </source>
</evidence>
<dbReference type="EMBL" id="DSRP01000275">
    <property type="protein sequence ID" value="HGG92101.1"/>
    <property type="molecule type" value="Genomic_DNA"/>
</dbReference>
<keyword evidence="2" id="KW-0808">Transferase</keyword>
<dbReference type="GO" id="GO:0008168">
    <property type="term" value="F:methyltransferase activity"/>
    <property type="evidence" value="ECO:0007669"/>
    <property type="project" value="UniProtKB-KW"/>
</dbReference>
<dbReference type="AlphaFoldDB" id="A0A7C3W8W4"/>
<reference evidence="2" key="1">
    <citation type="journal article" date="2020" name="mSystems">
        <title>Genome- and Community-Level Interaction Insights into Carbon Utilization and Element Cycling Functions of Hydrothermarchaeota in Hydrothermal Sediment.</title>
        <authorList>
            <person name="Zhou Z."/>
            <person name="Liu Y."/>
            <person name="Xu W."/>
            <person name="Pan J."/>
            <person name="Luo Z.H."/>
            <person name="Li M."/>
        </authorList>
    </citation>
    <scope>NUCLEOTIDE SEQUENCE [LARGE SCALE GENOMIC DNA]</scope>
    <source>
        <strain evidence="2">SpSt-413</strain>
    </source>
</reference>
<keyword evidence="2" id="KW-0489">Methyltransferase</keyword>
<gene>
    <name evidence="2" type="ORF">ENR59_04025</name>
</gene>
<dbReference type="Gene3D" id="3.40.50.150">
    <property type="entry name" value="Vaccinia Virus protein VP39"/>
    <property type="match status" value="1"/>
</dbReference>
<sequence>MPVETVNDTAAREAKVWVNAPYYDRAEEVMEKQWTYLVEPFIAGVDFSRTLELAVGHGRNSRKLLGRAGMFYGTDVNVENVEFCTQRFAAEVQAGRAEFFQNDGASFRRADGSAFDPVTFVYCFDAMVHFDSDVVRSYLRDLSRVLVPGGTAFLHHSNNDMAPGGDFRNNPHWRAFMTREMFAHYAIKEGLAVVRQKVLGWGWGDNFMPALDCFSLLRKPKE</sequence>
<dbReference type="CDD" id="cd02440">
    <property type="entry name" value="AdoMet_MTases"/>
    <property type="match status" value="1"/>
</dbReference>
<dbReference type="InterPro" id="IPR029063">
    <property type="entry name" value="SAM-dependent_MTases_sf"/>
</dbReference>
<name>A0A7C3W8W4_9BACT</name>
<feature type="domain" description="Methyltransferase" evidence="1">
    <location>
        <begin position="51"/>
        <end position="150"/>
    </location>
</feature>
<evidence type="ECO:0000259" key="1">
    <source>
        <dbReference type="Pfam" id="PF13649"/>
    </source>
</evidence>
<dbReference type="GO" id="GO:0032259">
    <property type="term" value="P:methylation"/>
    <property type="evidence" value="ECO:0007669"/>
    <property type="project" value="UniProtKB-KW"/>
</dbReference>